<name>A0A8J2RCP7_9CRUS</name>
<organism evidence="10 11">
    <name type="scientific">Daphnia galeata</name>
    <dbReference type="NCBI Taxonomy" id="27404"/>
    <lineage>
        <taxon>Eukaryota</taxon>
        <taxon>Metazoa</taxon>
        <taxon>Ecdysozoa</taxon>
        <taxon>Arthropoda</taxon>
        <taxon>Crustacea</taxon>
        <taxon>Branchiopoda</taxon>
        <taxon>Diplostraca</taxon>
        <taxon>Cladocera</taxon>
        <taxon>Anomopoda</taxon>
        <taxon>Daphniidae</taxon>
        <taxon>Daphnia</taxon>
    </lineage>
</organism>
<accession>A0A8J2RCP7</accession>
<evidence type="ECO:0000313" key="11">
    <source>
        <dbReference type="Proteomes" id="UP000789390"/>
    </source>
</evidence>
<dbReference type="AlphaFoldDB" id="A0A8J2RCP7"/>
<dbReference type="Gene3D" id="3.20.20.150">
    <property type="entry name" value="Divalent-metal-dependent TIM barrel enzymes"/>
    <property type="match status" value="1"/>
</dbReference>
<dbReference type="GO" id="GO:0003677">
    <property type="term" value="F:DNA binding"/>
    <property type="evidence" value="ECO:0007669"/>
    <property type="project" value="InterPro"/>
</dbReference>
<feature type="domain" description="Xylose isomerase-like TIM barrel" evidence="9">
    <location>
        <begin position="216"/>
        <end position="473"/>
    </location>
</feature>
<dbReference type="GO" id="GO:0008081">
    <property type="term" value="F:phosphoric diester hydrolase activity"/>
    <property type="evidence" value="ECO:0007669"/>
    <property type="project" value="TreeGrafter"/>
</dbReference>
<comment type="similarity">
    <text evidence="2">Belongs to the AP endonuclease 2 family.</text>
</comment>
<dbReference type="InterPro" id="IPR036237">
    <property type="entry name" value="Xyl_isomerase-like_sf"/>
</dbReference>
<evidence type="ECO:0000256" key="8">
    <source>
        <dbReference type="SAM" id="MobiDB-lite"/>
    </source>
</evidence>
<evidence type="ECO:0000256" key="7">
    <source>
        <dbReference type="ARBA" id="ARBA00023204"/>
    </source>
</evidence>
<sequence length="482" mass="53888">MFLRNVLRPFLKLVNYPMVFSFSTTAKIMASKVNATVEEPVLRVTRGSKRKLTSPITKNEDALLNVSKQTGHRSLHSRIKAEKTDVQQLSKEKEPSITSQHVSNPKNMKAKNTVIKKEESHEKDLEKHGKQAKLKKEKSAKAKRIGTEKSVSKDVVPKPELIIPEIIIPVNKPVIKRKDGPSPWNGTIKYENKIFLGAHISAAGGLENAITNSMNIGGTSFALFLKNQRQWVSKPMEDVTVERFKAACATHKFFPHLILPHGSYLMNCGTNDPVILAKSRANLLDEMKRCERLGILYYNIHPGSSCGKGTREEAIKSIADSINWVHDQTPDSKVSVVLENMCRQGFTIGGDFSDLAEIIEQVFDQSRIGVCLDTCHALAAGYDLATAQGFETFLEEFERVIGFRYLVAVHLNDSEGEVGCHRDRHASIGKGKIGLEGFRRIINCPRFRDIPVVLETPYISDDYYKQEILLLKSLADSETVCA</sequence>
<protein>
    <recommendedName>
        <fullName evidence="9">Xylose isomerase-like TIM barrel domain-containing protein</fullName>
    </recommendedName>
</protein>
<evidence type="ECO:0000313" key="10">
    <source>
        <dbReference type="EMBL" id="CAH0100181.1"/>
    </source>
</evidence>
<dbReference type="PROSITE" id="PS00731">
    <property type="entry name" value="AP_NUCLEASE_F2_3"/>
    <property type="match status" value="1"/>
</dbReference>
<dbReference type="GO" id="GO:0008270">
    <property type="term" value="F:zinc ion binding"/>
    <property type="evidence" value="ECO:0007669"/>
    <property type="project" value="InterPro"/>
</dbReference>
<gene>
    <name evidence="10" type="ORF">DGAL_LOCUS2372</name>
</gene>
<dbReference type="PANTHER" id="PTHR21445">
    <property type="entry name" value="ENDONUCLEASE IV ENDODEOXYRIBONUCLEASE IV"/>
    <property type="match status" value="1"/>
</dbReference>
<dbReference type="EMBL" id="CAKKLH010000033">
    <property type="protein sequence ID" value="CAH0100181.1"/>
    <property type="molecule type" value="Genomic_DNA"/>
</dbReference>
<feature type="compositionally biased region" description="Basic and acidic residues" evidence="8">
    <location>
        <begin position="115"/>
        <end position="129"/>
    </location>
</feature>
<evidence type="ECO:0000259" key="9">
    <source>
        <dbReference type="Pfam" id="PF01261"/>
    </source>
</evidence>
<keyword evidence="4" id="KW-0227">DNA damage</keyword>
<dbReference type="SMART" id="SM00518">
    <property type="entry name" value="AP2Ec"/>
    <property type="match status" value="1"/>
</dbReference>
<reference evidence="10" key="1">
    <citation type="submission" date="2021-11" db="EMBL/GenBank/DDBJ databases">
        <authorList>
            <person name="Schell T."/>
        </authorList>
    </citation>
    <scope>NUCLEOTIDE SEQUENCE</scope>
    <source>
        <strain evidence="10">M5</strain>
    </source>
</reference>
<feature type="compositionally biased region" description="Polar residues" evidence="8">
    <location>
        <begin position="96"/>
        <end position="106"/>
    </location>
</feature>
<dbReference type="InterPro" id="IPR013022">
    <property type="entry name" value="Xyl_isomerase-like_TIM-brl"/>
</dbReference>
<evidence type="ECO:0000256" key="5">
    <source>
        <dbReference type="ARBA" id="ARBA00022801"/>
    </source>
</evidence>
<comment type="cofactor">
    <cofactor evidence="1">
        <name>Zn(2+)</name>
        <dbReference type="ChEBI" id="CHEBI:29105"/>
    </cofactor>
</comment>
<dbReference type="GO" id="GO:0005739">
    <property type="term" value="C:mitochondrion"/>
    <property type="evidence" value="ECO:0007669"/>
    <property type="project" value="TreeGrafter"/>
</dbReference>
<evidence type="ECO:0000256" key="4">
    <source>
        <dbReference type="ARBA" id="ARBA00022763"/>
    </source>
</evidence>
<dbReference type="Proteomes" id="UP000789390">
    <property type="component" value="Unassembled WGS sequence"/>
</dbReference>
<evidence type="ECO:0000256" key="6">
    <source>
        <dbReference type="ARBA" id="ARBA00022833"/>
    </source>
</evidence>
<dbReference type="Pfam" id="PF01261">
    <property type="entry name" value="AP_endonuc_2"/>
    <property type="match status" value="1"/>
</dbReference>
<keyword evidence="5" id="KW-0378">Hydrolase</keyword>
<proteinExistence type="inferred from homology"/>
<dbReference type="InterPro" id="IPR018246">
    <property type="entry name" value="AP_endonuc_F2_Zn_BS"/>
</dbReference>
<evidence type="ECO:0000256" key="3">
    <source>
        <dbReference type="ARBA" id="ARBA00022723"/>
    </source>
</evidence>
<evidence type="ECO:0000256" key="1">
    <source>
        <dbReference type="ARBA" id="ARBA00001947"/>
    </source>
</evidence>
<dbReference type="NCBIfam" id="NF002199">
    <property type="entry name" value="PRK01060.1-4"/>
    <property type="match status" value="1"/>
</dbReference>
<dbReference type="PROSITE" id="PS00730">
    <property type="entry name" value="AP_NUCLEASE_F2_2"/>
    <property type="match status" value="1"/>
</dbReference>
<keyword evidence="11" id="KW-1185">Reference proteome</keyword>
<dbReference type="HAMAP" id="MF_00152">
    <property type="entry name" value="Nfo"/>
    <property type="match status" value="1"/>
</dbReference>
<dbReference type="GO" id="GO:0006284">
    <property type="term" value="P:base-excision repair"/>
    <property type="evidence" value="ECO:0007669"/>
    <property type="project" value="TreeGrafter"/>
</dbReference>
<dbReference type="PROSITE" id="PS51432">
    <property type="entry name" value="AP_NUCLEASE_F2_4"/>
    <property type="match status" value="1"/>
</dbReference>
<dbReference type="PANTHER" id="PTHR21445:SF0">
    <property type="entry name" value="APURINIC-APYRIMIDINIC ENDONUCLEASE"/>
    <property type="match status" value="1"/>
</dbReference>
<feature type="compositionally biased region" description="Basic and acidic residues" evidence="8">
    <location>
        <begin position="79"/>
        <end position="95"/>
    </location>
</feature>
<dbReference type="CDD" id="cd00019">
    <property type="entry name" value="AP2Ec"/>
    <property type="match status" value="1"/>
</dbReference>
<keyword evidence="7" id="KW-0234">DNA repair</keyword>
<dbReference type="FunFam" id="3.20.20.150:FF:000001">
    <property type="entry name" value="Probable endonuclease 4"/>
    <property type="match status" value="1"/>
</dbReference>
<comment type="caution">
    <text evidence="10">The sequence shown here is derived from an EMBL/GenBank/DDBJ whole genome shotgun (WGS) entry which is preliminary data.</text>
</comment>
<dbReference type="OrthoDB" id="7663182at2759"/>
<evidence type="ECO:0000256" key="2">
    <source>
        <dbReference type="ARBA" id="ARBA00005340"/>
    </source>
</evidence>
<feature type="region of interest" description="Disordered" evidence="8">
    <location>
        <begin position="69"/>
        <end position="145"/>
    </location>
</feature>
<dbReference type="InterPro" id="IPR001719">
    <property type="entry name" value="AP_endonuc_2"/>
</dbReference>
<dbReference type="GO" id="GO:0005634">
    <property type="term" value="C:nucleus"/>
    <property type="evidence" value="ECO:0007669"/>
    <property type="project" value="TreeGrafter"/>
</dbReference>
<keyword evidence="3" id="KW-0479">Metal-binding</keyword>
<dbReference type="GO" id="GO:0003906">
    <property type="term" value="F:DNA-(apurinic or apyrimidinic site) endonuclease activity"/>
    <property type="evidence" value="ECO:0007669"/>
    <property type="project" value="TreeGrafter"/>
</dbReference>
<dbReference type="NCBIfam" id="TIGR00587">
    <property type="entry name" value="nfo"/>
    <property type="match status" value="1"/>
</dbReference>
<dbReference type="SUPFAM" id="SSF51658">
    <property type="entry name" value="Xylose isomerase-like"/>
    <property type="match status" value="1"/>
</dbReference>
<keyword evidence="6" id="KW-0862">Zinc</keyword>